<dbReference type="STRING" id="1353537.TP2_17345"/>
<dbReference type="eggNOG" id="COG0438">
    <property type="taxonomic scope" value="Bacteria"/>
</dbReference>
<dbReference type="PANTHER" id="PTHR12526:SF510">
    <property type="entry name" value="D-INOSITOL 3-PHOSPHATE GLYCOSYLTRANSFERASE"/>
    <property type="match status" value="1"/>
</dbReference>
<gene>
    <name evidence="3" type="ORF">TP2_17345</name>
</gene>
<keyword evidence="1" id="KW-0328">Glycosyltransferase</keyword>
<comment type="caution">
    <text evidence="3">The sequence shown here is derived from an EMBL/GenBank/DDBJ whole genome shotgun (WGS) entry which is preliminary data.</text>
</comment>
<dbReference type="AlphaFoldDB" id="A0A074JFQ7"/>
<protein>
    <recommendedName>
        <fullName evidence="5">Glycosyltransferase subfamily 4-like N-terminal domain-containing protein</fullName>
    </recommendedName>
</protein>
<accession>A0A074JFQ7</accession>
<evidence type="ECO:0000256" key="2">
    <source>
        <dbReference type="ARBA" id="ARBA00022679"/>
    </source>
</evidence>
<dbReference type="EMBL" id="AUND01000009">
    <property type="protein sequence ID" value="KEO54700.1"/>
    <property type="molecule type" value="Genomic_DNA"/>
</dbReference>
<evidence type="ECO:0000313" key="4">
    <source>
        <dbReference type="Proteomes" id="UP000027432"/>
    </source>
</evidence>
<dbReference type="SUPFAM" id="SSF53756">
    <property type="entry name" value="UDP-Glycosyltransferase/glycogen phosphorylase"/>
    <property type="match status" value="1"/>
</dbReference>
<reference evidence="3 4" key="1">
    <citation type="submission" date="2013-07" db="EMBL/GenBank/DDBJ databases">
        <title>Thioclava pacifica DSM 10166 Genome Sequencing.</title>
        <authorList>
            <person name="Lai Q."/>
            <person name="Shao Z."/>
        </authorList>
    </citation>
    <scope>NUCLEOTIDE SEQUENCE [LARGE SCALE GENOMIC DNA]</scope>
    <source>
        <strain evidence="3 4">DSM 10166</strain>
    </source>
</reference>
<keyword evidence="4" id="KW-1185">Reference proteome</keyword>
<dbReference type="CDD" id="cd03801">
    <property type="entry name" value="GT4_PimA-like"/>
    <property type="match status" value="1"/>
</dbReference>
<organism evidence="3 4">
    <name type="scientific">Thioclava pacifica DSM 10166</name>
    <dbReference type="NCBI Taxonomy" id="1353537"/>
    <lineage>
        <taxon>Bacteria</taxon>
        <taxon>Pseudomonadati</taxon>
        <taxon>Pseudomonadota</taxon>
        <taxon>Alphaproteobacteria</taxon>
        <taxon>Rhodobacterales</taxon>
        <taxon>Paracoccaceae</taxon>
        <taxon>Thioclava</taxon>
    </lineage>
</organism>
<evidence type="ECO:0000313" key="3">
    <source>
        <dbReference type="EMBL" id="KEO54700.1"/>
    </source>
</evidence>
<evidence type="ECO:0008006" key="5">
    <source>
        <dbReference type="Google" id="ProtNLM"/>
    </source>
</evidence>
<dbReference type="OrthoDB" id="9790710at2"/>
<keyword evidence="2" id="KW-0808">Transferase</keyword>
<dbReference type="Gene3D" id="3.40.50.2000">
    <property type="entry name" value="Glycogen Phosphorylase B"/>
    <property type="match status" value="2"/>
</dbReference>
<dbReference type="RefSeq" id="WP_038074639.1">
    <property type="nucleotide sequence ID" value="NZ_AUND01000009.1"/>
</dbReference>
<dbReference type="Pfam" id="PF13692">
    <property type="entry name" value="Glyco_trans_1_4"/>
    <property type="match status" value="1"/>
</dbReference>
<sequence>MRLAYVVTEAGCMDPTTGASQHIAMGMRELGKRTELVPFVPPVPKPSGPARVSAQGGASPLARLSKTGVWGAARDLRDVWRMVQQGRRLAREIDQAGCSVAYVRVQGLHPVSLFLRRRGVKVVLEANGLQHVSRQSRFRSLLSGLYRPFERYVYREADHVFFVGSYGQYWQLDTANWTEVENGVEPNLFTERQVPVGRARPLRLVLLARLVGHHKAHLLPEAFALLDPDLRDQIELHLVGSGFEQLKEDLRPLVRVEDHGFVSRDAIGDLMQRMDCGVIPDCPPYGSQMKLLDYAASGCLVLAPDVIHLVNFFADKGVLFFNQGDAASLADRIRALIAGEVPTDDMARAMQDHVRGAFTWDAIFERKWTCIAALAGQDATAGGLTASRPDAADRLAWQGLARDSAKTRNQNN</sequence>
<name>A0A074JFQ7_9RHOB</name>
<dbReference type="PANTHER" id="PTHR12526">
    <property type="entry name" value="GLYCOSYLTRANSFERASE"/>
    <property type="match status" value="1"/>
</dbReference>
<evidence type="ECO:0000256" key="1">
    <source>
        <dbReference type="ARBA" id="ARBA00022676"/>
    </source>
</evidence>
<dbReference type="Proteomes" id="UP000027432">
    <property type="component" value="Unassembled WGS sequence"/>
</dbReference>
<dbReference type="GO" id="GO:0016757">
    <property type="term" value="F:glycosyltransferase activity"/>
    <property type="evidence" value="ECO:0007669"/>
    <property type="project" value="UniProtKB-KW"/>
</dbReference>
<proteinExistence type="predicted"/>